<evidence type="ECO:0000313" key="2">
    <source>
        <dbReference type="Proteomes" id="UP000269945"/>
    </source>
</evidence>
<name>A0A9X9PY60_GULGU</name>
<accession>A0A9X9PY60</accession>
<dbReference type="AlphaFoldDB" id="A0A9X9PY60"/>
<keyword evidence="2" id="KW-1185">Reference proteome</keyword>
<gene>
    <name evidence="1" type="ORF">BN2614_LOCUS3</name>
</gene>
<evidence type="ECO:0000313" key="1">
    <source>
        <dbReference type="EMBL" id="VCW76845.1"/>
    </source>
</evidence>
<sequence length="61" mass="6645">MDGVPAVRTQSWVQTGLLLMPRTLTLDRPCASQGLPRAPHLHSGVFWLLLLGTPSLGVWPV</sequence>
<protein>
    <submittedName>
        <fullName evidence="1">Uncharacterized protein</fullName>
    </submittedName>
</protein>
<organism evidence="1 2">
    <name type="scientific">Gulo gulo</name>
    <name type="common">Wolverine</name>
    <name type="synonym">Gluton</name>
    <dbReference type="NCBI Taxonomy" id="48420"/>
    <lineage>
        <taxon>Eukaryota</taxon>
        <taxon>Metazoa</taxon>
        <taxon>Chordata</taxon>
        <taxon>Craniata</taxon>
        <taxon>Vertebrata</taxon>
        <taxon>Euteleostomi</taxon>
        <taxon>Mammalia</taxon>
        <taxon>Eutheria</taxon>
        <taxon>Laurasiatheria</taxon>
        <taxon>Carnivora</taxon>
        <taxon>Caniformia</taxon>
        <taxon>Musteloidea</taxon>
        <taxon>Mustelidae</taxon>
        <taxon>Guloninae</taxon>
        <taxon>Gulo</taxon>
    </lineage>
</organism>
<reference evidence="1 2" key="1">
    <citation type="submission" date="2018-10" db="EMBL/GenBank/DDBJ databases">
        <authorList>
            <person name="Ekblom R."/>
            <person name="Jareborg N."/>
        </authorList>
    </citation>
    <scope>NUCLEOTIDE SEQUENCE [LARGE SCALE GENOMIC DNA]</scope>
    <source>
        <tissue evidence="1">Muscle</tissue>
    </source>
</reference>
<proteinExistence type="predicted"/>
<comment type="caution">
    <text evidence="1">The sequence shown here is derived from an EMBL/GenBank/DDBJ whole genome shotgun (WGS) entry which is preliminary data.</text>
</comment>
<dbReference type="Proteomes" id="UP000269945">
    <property type="component" value="Unassembled WGS sequence"/>
</dbReference>
<dbReference type="EMBL" id="CYRY02007967">
    <property type="protein sequence ID" value="VCW76845.1"/>
    <property type="molecule type" value="Genomic_DNA"/>
</dbReference>